<organism evidence="2 3">
    <name type="scientific">Pristionchus entomophagus</name>
    <dbReference type="NCBI Taxonomy" id="358040"/>
    <lineage>
        <taxon>Eukaryota</taxon>
        <taxon>Metazoa</taxon>
        <taxon>Ecdysozoa</taxon>
        <taxon>Nematoda</taxon>
        <taxon>Chromadorea</taxon>
        <taxon>Rhabditida</taxon>
        <taxon>Rhabditina</taxon>
        <taxon>Diplogasteromorpha</taxon>
        <taxon>Diplogasteroidea</taxon>
        <taxon>Neodiplogasteridae</taxon>
        <taxon>Pristionchus</taxon>
    </lineage>
</organism>
<dbReference type="Proteomes" id="UP001432027">
    <property type="component" value="Unassembled WGS sequence"/>
</dbReference>
<dbReference type="AlphaFoldDB" id="A0AAV5T594"/>
<gene>
    <name evidence="2" type="ORF">PENTCL1PPCAC_12870</name>
</gene>
<evidence type="ECO:0000256" key="1">
    <source>
        <dbReference type="SAM" id="MobiDB-lite"/>
    </source>
</evidence>
<proteinExistence type="predicted"/>
<dbReference type="EMBL" id="BTSX01000003">
    <property type="protein sequence ID" value="GMS90695.1"/>
    <property type="molecule type" value="Genomic_DNA"/>
</dbReference>
<sequence length="62" mass="6769">CVAICSTSAGLHSRMKNTFRAVGRVQEDYTVRSSSTTHSRRKGPSSEHGNGSLSREDTWKAS</sequence>
<accession>A0AAV5T594</accession>
<feature type="region of interest" description="Disordered" evidence="1">
    <location>
        <begin position="30"/>
        <end position="62"/>
    </location>
</feature>
<evidence type="ECO:0000313" key="2">
    <source>
        <dbReference type="EMBL" id="GMS90695.1"/>
    </source>
</evidence>
<evidence type="ECO:0000313" key="3">
    <source>
        <dbReference type="Proteomes" id="UP001432027"/>
    </source>
</evidence>
<reference evidence="2" key="1">
    <citation type="submission" date="2023-10" db="EMBL/GenBank/DDBJ databases">
        <title>Genome assembly of Pristionchus species.</title>
        <authorList>
            <person name="Yoshida K."/>
            <person name="Sommer R.J."/>
        </authorList>
    </citation>
    <scope>NUCLEOTIDE SEQUENCE</scope>
    <source>
        <strain evidence="2">RS0144</strain>
    </source>
</reference>
<keyword evidence="3" id="KW-1185">Reference proteome</keyword>
<comment type="caution">
    <text evidence="2">The sequence shown here is derived from an EMBL/GenBank/DDBJ whole genome shotgun (WGS) entry which is preliminary data.</text>
</comment>
<feature type="non-terminal residue" evidence="2">
    <location>
        <position position="1"/>
    </location>
</feature>
<protein>
    <submittedName>
        <fullName evidence="2">Uncharacterized protein</fullName>
    </submittedName>
</protein>
<name>A0AAV5T594_9BILA</name>